<accession>A0A0A2GVX4</accession>
<dbReference type="EMBL" id="JSAQ01000001">
    <property type="protein sequence ID" value="KGO07394.1"/>
    <property type="molecule type" value="Genomic_DNA"/>
</dbReference>
<dbReference type="PATRIC" id="fig|1300343.5.peg.1185"/>
<dbReference type="SUPFAM" id="SSF54427">
    <property type="entry name" value="NTF2-like"/>
    <property type="match status" value="1"/>
</dbReference>
<organism evidence="1 2">
    <name type="scientific">Dokdonia donghaensis DSW-1</name>
    <dbReference type="NCBI Taxonomy" id="1300343"/>
    <lineage>
        <taxon>Bacteria</taxon>
        <taxon>Pseudomonadati</taxon>
        <taxon>Bacteroidota</taxon>
        <taxon>Flavobacteriia</taxon>
        <taxon>Flavobacteriales</taxon>
        <taxon>Flavobacteriaceae</taxon>
        <taxon>Dokdonia</taxon>
    </lineage>
</organism>
<dbReference type="RefSeq" id="WP_035327405.1">
    <property type="nucleotide sequence ID" value="NZ_CP015125.1"/>
</dbReference>
<dbReference type="InterPro" id="IPR039437">
    <property type="entry name" value="FrzH/put_lumazine-bd"/>
</dbReference>
<reference evidence="1 2" key="1">
    <citation type="submission" date="2014-10" db="EMBL/GenBank/DDBJ databases">
        <title>Draft genome sequence of the proteorhodopsin-containing marine bacterium Dokdonia donghaensis.</title>
        <authorList>
            <person name="Gomez-Consarnau L."/>
            <person name="Gonzalez J.M."/>
            <person name="Riedel T."/>
            <person name="Jaenicke S."/>
            <person name="Wagner-Doebler I."/>
            <person name="Fuhrman J.A."/>
        </authorList>
    </citation>
    <scope>NUCLEOTIDE SEQUENCE [LARGE SCALE GENOMIC DNA]</scope>
    <source>
        <strain evidence="1 2">DSW-1</strain>
    </source>
</reference>
<comment type="caution">
    <text evidence="1">The sequence shown here is derived from an EMBL/GenBank/DDBJ whole genome shotgun (WGS) entry which is preliminary data.</text>
</comment>
<dbReference type="AlphaFoldDB" id="A0A0A2GVX4"/>
<keyword evidence="1" id="KW-0808">Transferase</keyword>
<name>A0A0A2GVX4_9FLAO</name>
<protein>
    <submittedName>
        <fullName evidence="1">3-methyl-2-oxobutanoate hydroxymethyltransferase</fullName>
    </submittedName>
</protein>
<dbReference type="GO" id="GO:0008168">
    <property type="term" value="F:methyltransferase activity"/>
    <property type="evidence" value="ECO:0007669"/>
    <property type="project" value="UniProtKB-KW"/>
</dbReference>
<evidence type="ECO:0000313" key="2">
    <source>
        <dbReference type="Proteomes" id="UP000030140"/>
    </source>
</evidence>
<proteinExistence type="predicted"/>
<dbReference type="Pfam" id="PF12893">
    <property type="entry name" value="Lumazine_bd_2"/>
    <property type="match status" value="1"/>
</dbReference>
<dbReference type="KEGG" id="ddo:I597_1174"/>
<dbReference type="Proteomes" id="UP000030140">
    <property type="component" value="Unassembled WGS sequence"/>
</dbReference>
<dbReference type="Gene3D" id="3.10.450.50">
    <property type="match status" value="1"/>
</dbReference>
<gene>
    <name evidence="1" type="ORF">NV36_11475</name>
</gene>
<dbReference type="InterPro" id="IPR032710">
    <property type="entry name" value="NTF2-like_dom_sf"/>
</dbReference>
<keyword evidence="1" id="KW-0489">Methyltransferase</keyword>
<dbReference type="GO" id="GO:0032259">
    <property type="term" value="P:methylation"/>
    <property type="evidence" value="ECO:0007669"/>
    <property type="project" value="UniProtKB-KW"/>
</dbReference>
<dbReference type="OrthoDB" id="117186at2"/>
<evidence type="ECO:0000313" key="1">
    <source>
        <dbReference type="EMBL" id="KGO07394.1"/>
    </source>
</evidence>
<sequence>MRLKYLFIPMIAVFLLFAFVKADKDYYRSANQDVYSEQVVKEVVHTFFEGFHTQDSILIKKVVHPDVMMQSIGKGELGEVQLSKQDFSGFLKSICSIPATTTFEERINSYEVKMDGKMANVWTPYSFYINGSLSHCGTNSFQLFKRNGVWKIFYIVDTRDREGCGEKRG</sequence>
<keyword evidence="2" id="KW-1185">Reference proteome</keyword>